<proteinExistence type="predicted"/>
<dbReference type="AlphaFoldDB" id="A0ABD0L3B5"/>
<accession>A0ABD0L3B5</accession>
<protein>
    <submittedName>
        <fullName evidence="1">Uncharacterized protein</fullName>
    </submittedName>
</protein>
<gene>
    <name evidence="1" type="ORF">BaRGS_00014852</name>
</gene>
<reference evidence="1 2" key="1">
    <citation type="journal article" date="2023" name="Sci. Data">
        <title>Genome assembly of the Korean intertidal mud-creeper Batillaria attramentaria.</title>
        <authorList>
            <person name="Patra A.K."/>
            <person name="Ho P.T."/>
            <person name="Jun S."/>
            <person name="Lee S.J."/>
            <person name="Kim Y."/>
            <person name="Won Y.J."/>
        </authorList>
    </citation>
    <scope>NUCLEOTIDE SEQUENCE [LARGE SCALE GENOMIC DNA]</scope>
    <source>
        <strain evidence="1">Wonlab-2016</strain>
    </source>
</reference>
<name>A0ABD0L3B5_9CAEN</name>
<organism evidence="1 2">
    <name type="scientific">Batillaria attramentaria</name>
    <dbReference type="NCBI Taxonomy" id="370345"/>
    <lineage>
        <taxon>Eukaryota</taxon>
        <taxon>Metazoa</taxon>
        <taxon>Spiralia</taxon>
        <taxon>Lophotrochozoa</taxon>
        <taxon>Mollusca</taxon>
        <taxon>Gastropoda</taxon>
        <taxon>Caenogastropoda</taxon>
        <taxon>Sorbeoconcha</taxon>
        <taxon>Cerithioidea</taxon>
        <taxon>Batillariidae</taxon>
        <taxon>Batillaria</taxon>
    </lineage>
</organism>
<sequence length="82" mass="9360">MPRFYDTGDHQNTMWVNPLFTSDTSDTLHTGERAGLEMRFVVPHYLSASATRGKCCPKTLQDQTWEARKANCVSLPLSHWAF</sequence>
<dbReference type="Proteomes" id="UP001519460">
    <property type="component" value="Unassembled WGS sequence"/>
</dbReference>
<evidence type="ECO:0000313" key="2">
    <source>
        <dbReference type="Proteomes" id="UP001519460"/>
    </source>
</evidence>
<comment type="caution">
    <text evidence="1">The sequence shown here is derived from an EMBL/GenBank/DDBJ whole genome shotgun (WGS) entry which is preliminary data.</text>
</comment>
<keyword evidence="2" id="KW-1185">Reference proteome</keyword>
<evidence type="ECO:0000313" key="1">
    <source>
        <dbReference type="EMBL" id="KAK7493970.1"/>
    </source>
</evidence>
<dbReference type="EMBL" id="JACVVK020000088">
    <property type="protein sequence ID" value="KAK7493970.1"/>
    <property type="molecule type" value="Genomic_DNA"/>
</dbReference>